<proteinExistence type="predicted"/>
<dbReference type="AlphaFoldDB" id="R7VWM1"/>
<evidence type="ECO:0000313" key="2">
    <source>
        <dbReference type="EMBL" id="EMC85065.1"/>
    </source>
</evidence>
<feature type="chain" id="PRO_5004447240" evidence="1">
    <location>
        <begin position="23"/>
        <end position="141"/>
    </location>
</feature>
<sequence length="141" mass="16209">MIPSFGTFSFIYLISLTPNADSSVTALPGQRDPEGQKTTFPSRWHLWQTRSFRRQPNLSPMGKCNRIFTLLGRQDSFTFWEDACPPALSRFHPRATAAAERRRVRNDFCPSVNKYVVSSQEPLQIHPSARGILLLGWRDLW</sequence>
<accession>R7VWM1</accession>
<feature type="signal peptide" evidence="1">
    <location>
        <begin position="1"/>
        <end position="22"/>
    </location>
</feature>
<gene>
    <name evidence="2" type="ORF">A306_06570</name>
</gene>
<name>R7VWM1_COLLI</name>
<evidence type="ECO:0000256" key="1">
    <source>
        <dbReference type="SAM" id="SignalP"/>
    </source>
</evidence>
<reference evidence="2" key="1">
    <citation type="journal article" date="2013" name="Science">
        <title>Genomic diversity and evolution of the head crest in the rock pigeon.</title>
        <authorList>
            <person name="Shapiro M.D."/>
            <person name="Kronenberg Z."/>
            <person name="Li C."/>
            <person name="Domyan E.T."/>
            <person name="Pan H."/>
            <person name="Campbell M."/>
            <person name="Tan H."/>
            <person name="Huff C.D."/>
            <person name="Hu H."/>
            <person name="Vickrey A.I."/>
            <person name="Nielsen S.C."/>
            <person name="Stringham S.A."/>
            <person name="Hu H."/>
            <person name="Willerslev E."/>
            <person name="Gilbert M.T."/>
            <person name="Yandell M."/>
            <person name="Zhang G."/>
            <person name="Wang J."/>
        </authorList>
    </citation>
    <scope>NUCLEOTIDE SEQUENCE [LARGE SCALE GENOMIC DNA]</scope>
    <source>
        <tissue evidence="2">Blood</tissue>
    </source>
</reference>
<protein>
    <submittedName>
        <fullName evidence="2">Uncharacterized protein</fullName>
    </submittedName>
</protein>
<organism evidence="2">
    <name type="scientific">Columba livia</name>
    <name type="common">Rock dove</name>
    <dbReference type="NCBI Taxonomy" id="8932"/>
    <lineage>
        <taxon>Eukaryota</taxon>
        <taxon>Metazoa</taxon>
        <taxon>Chordata</taxon>
        <taxon>Craniata</taxon>
        <taxon>Vertebrata</taxon>
        <taxon>Euteleostomi</taxon>
        <taxon>Archelosauria</taxon>
        <taxon>Archosauria</taxon>
        <taxon>Dinosauria</taxon>
        <taxon>Saurischia</taxon>
        <taxon>Theropoda</taxon>
        <taxon>Coelurosauria</taxon>
        <taxon>Aves</taxon>
        <taxon>Neognathae</taxon>
        <taxon>Neoaves</taxon>
        <taxon>Columbimorphae</taxon>
        <taxon>Columbiformes</taxon>
        <taxon>Columbidae</taxon>
        <taxon>Columba</taxon>
    </lineage>
</organism>
<keyword evidence="1" id="KW-0732">Signal</keyword>
<dbReference type="EMBL" id="KB377992">
    <property type="protein sequence ID" value="EMC85065.1"/>
    <property type="molecule type" value="Genomic_DNA"/>
</dbReference>